<dbReference type="HAMAP" id="MF_00143">
    <property type="entry name" value="UPF0114"/>
    <property type="match status" value="1"/>
</dbReference>
<evidence type="ECO:0000256" key="3">
    <source>
        <dbReference type="ARBA" id="ARBA00022475"/>
    </source>
</evidence>
<name>A0A9W6GTM4_9HYPH</name>
<keyword evidence="6 7" id="KW-0472">Membrane</keyword>
<dbReference type="InterPro" id="IPR020761">
    <property type="entry name" value="UPF0114_bac"/>
</dbReference>
<feature type="transmembrane region" description="Helical" evidence="7">
    <location>
        <begin position="139"/>
        <end position="157"/>
    </location>
</feature>
<comment type="similarity">
    <text evidence="2 7">Belongs to the UPF0114 family.</text>
</comment>
<organism evidence="8 9">
    <name type="scientific">Methylocystis echinoides</name>
    <dbReference type="NCBI Taxonomy" id="29468"/>
    <lineage>
        <taxon>Bacteria</taxon>
        <taxon>Pseudomonadati</taxon>
        <taxon>Pseudomonadota</taxon>
        <taxon>Alphaproteobacteria</taxon>
        <taxon>Hyphomicrobiales</taxon>
        <taxon>Methylocystaceae</taxon>
        <taxon>Methylocystis</taxon>
    </lineage>
</organism>
<keyword evidence="9" id="KW-1185">Reference proteome</keyword>
<evidence type="ECO:0000256" key="1">
    <source>
        <dbReference type="ARBA" id="ARBA00004651"/>
    </source>
</evidence>
<comment type="caution">
    <text evidence="8">The sequence shown here is derived from an EMBL/GenBank/DDBJ whole genome shotgun (WGS) entry which is preliminary data.</text>
</comment>
<evidence type="ECO:0000256" key="7">
    <source>
        <dbReference type="HAMAP-Rule" id="MF_00143"/>
    </source>
</evidence>
<dbReference type="AlphaFoldDB" id="A0A9W6GTM4"/>
<feature type="transmembrane region" description="Helical" evidence="7">
    <location>
        <begin position="12"/>
        <end position="33"/>
    </location>
</feature>
<evidence type="ECO:0000256" key="4">
    <source>
        <dbReference type="ARBA" id="ARBA00022692"/>
    </source>
</evidence>
<dbReference type="PANTHER" id="PTHR38596:SF1">
    <property type="entry name" value="UPF0114 PROTEIN YQHA"/>
    <property type="match status" value="1"/>
</dbReference>
<keyword evidence="3 7" id="KW-1003">Cell membrane</keyword>
<dbReference type="Pfam" id="PF03350">
    <property type="entry name" value="UPF0114"/>
    <property type="match status" value="1"/>
</dbReference>
<keyword evidence="5 7" id="KW-1133">Transmembrane helix</keyword>
<sequence length="181" mass="20428">MLKRLLEHYLFLSRWLLAPFFIMLTLGLFALMVNAGRHLVGILLSIGANTEDRIILELLGLIDLTLTGALVMIVTISVYENFVSGVPATRREGWPDWMGGIDFTQLKLKLLSTIVAISAIKLLEVFMDVPKFNEQEMNYYIAIHLTFVISTFVFAFSDRVTISGQIEKKTTEEAPRQSDDA</sequence>
<dbReference type="PANTHER" id="PTHR38596">
    <property type="entry name" value="UPF0114 PROTEIN YQHA"/>
    <property type="match status" value="1"/>
</dbReference>
<dbReference type="InterPro" id="IPR005134">
    <property type="entry name" value="UPF0114"/>
</dbReference>
<reference evidence="8" key="1">
    <citation type="journal article" date="2023" name="Int. J. Syst. Evol. Microbiol.">
        <title>Methylocystis iwaonis sp. nov., a type II methane-oxidizing bacterium from surface soil of a rice paddy field in Japan, and emended description of the genus Methylocystis (ex Whittenbury et al. 1970) Bowman et al. 1993.</title>
        <authorList>
            <person name="Kaise H."/>
            <person name="Sawadogo J.B."/>
            <person name="Alam M.S."/>
            <person name="Ueno C."/>
            <person name="Dianou D."/>
            <person name="Shinjo R."/>
            <person name="Asakawa S."/>
        </authorList>
    </citation>
    <scope>NUCLEOTIDE SEQUENCE</scope>
    <source>
        <strain evidence="8">LMG27198</strain>
    </source>
</reference>
<evidence type="ECO:0000313" key="9">
    <source>
        <dbReference type="Proteomes" id="UP001144323"/>
    </source>
</evidence>
<evidence type="ECO:0000313" key="8">
    <source>
        <dbReference type="EMBL" id="GLI92695.1"/>
    </source>
</evidence>
<evidence type="ECO:0000256" key="2">
    <source>
        <dbReference type="ARBA" id="ARBA00005774"/>
    </source>
</evidence>
<accession>A0A9W6GTM4</accession>
<feature type="transmembrane region" description="Helical" evidence="7">
    <location>
        <begin position="54"/>
        <end position="79"/>
    </location>
</feature>
<dbReference type="EMBL" id="BSEC01000001">
    <property type="protein sequence ID" value="GLI92695.1"/>
    <property type="molecule type" value="Genomic_DNA"/>
</dbReference>
<dbReference type="Proteomes" id="UP001144323">
    <property type="component" value="Unassembled WGS sequence"/>
</dbReference>
<dbReference type="RefSeq" id="WP_281802059.1">
    <property type="nucleotide sequence ID" value="NZ_BSEC01000001.1"/>
</dbReference>
<proteinExistence type="inferred from homology"/>
<keyword evidence="4 7" id="KW-0812">Transmembrane</keyword>
<gene>
    <name evidence="8" type="primary">yqhA</name>
    <name evidence="8" type="ORF">LMG27198_16870</name>
</gene>
<protein>
    <recommendedName>
        <fullName evidence="7">UPF0114 protein LMG27198_16870</fullName>
    </recommendedName>
</protein>
<evidence type="ECO:0000256" key="5">
    <source>
        <dbReference type="ARBA" id="ARBA00022989"/>
    </source>
</evidence>
<comment type="subcellular location">
    <subcellularLocation>
        <location evidence="1 7">Cell membrane</location>
        <topology evidence="1 7">Multi-pass membrane protein</topology>
    </subcellularLocation>
</comment>
<evidence type="ECO:0000256" key="6">
    <source>
        <dbReference type="ARBA" id="ARBA00023136"/>
    </source>
</evidence>
<dbReference type="GO" id="GO:0005886">
    <property type="term" value="C:plasma membrane"/>
    <property type="evidence" value="ECO:0007669"/>
    <property type="project" value="UniProtKB-SubCell"/>
</dbReference>